<dbReference type="PANTHER" id="PTHR30093:SF44">
    <property type="entry name" value="TYPE II SECRETION SYSTEM CORE PROTEIN G"/>
    <property type="match status" value="1"/>
</dbReference>
<organism evidence="7 8">
    <name type="scientific">Clostridium septicum</name>
    <dbReference type="NCBI Taxonomy" id="1504"/>
    <lineage>
        <taxon>Bacteria</taxon>
        <taxon>Bacillati</taxon>
        <taxon>Bacillota</taxon>
        <taxon>Clostridia</taxon>
        <taxon>Eubacteriales</taxon>
        <taxon>Clostridiaceae</taxon>
        <taxon>Clostridium</taxon>
    </lineage>
</organism>
<evidence type="ECO:0000256" key="1">
    <source>
        <dbReference type="ARBA" id="ARBA00004167"/>
    </source>
</evidence>
<dbReference type="GeneID" id="303562252"/>
<dbReference type="PROSITE" id="PS00409">
    <property type="entry name" value="PROKAR_NTER_METHYL"/>
    <property type="match status" value="1"/>
</dbReference>
<comment type="subcellular location">
    <subcellularLocation>
        <location evidence="1">Membrane</location>
        <topology evidence="1">Single-pass membrane protein</topology>
    </subcellularLocation>
</comment>
<dbReference type="PANTHER" id="PTHR30093">
    <property type="entry name" value="GENERAL SECRETION PATHWAY PROTEIN G"/>
    <property type="match status" value="1"/>
</dbReference>
<dbReference type="RefSeq" id="WP_227909537.1">
    <property type="nucleotide sequence ID" value="NZ_CP023671.1"/>
</dbReference>
<keyword evidence="4 6" id="KW-1133">Transmembrane helix</keyword>
<keyword evidence="5 6" id="KW-0472">Membrane</keyword>
<evidence type="ECO:0000313" key="8">
    <source>
        <dbReference type="Proteomes" id="UP001055437"/>
    </source>
</evidence>
<keyword evidence="3 6" id="KW-0812">Transmembrane</keyword>
<keyword evidence="2" id="KW-0488">Methylation</keyword>
<dbReference type="EMBL" id="CP099799">
    <property type="protein sequence ID" value="USS01257.1"/>
    <property type="molecule type" value="Genomic_DNA"/>
</dbReference>
<accession>A0ABY5B0Q4</accession>
<sequence length="130" mass="14500">MDNKKNKKKKGFTLVEMIAVMGIIAILATILVPKVTGYIKEARKTEVIDQARKVVLAVESINIKLSNSLTKDNTVSDVISKSGELLKEDDVTKLGESTTVELCYKIIETDKFNILLQDDNTFKNVEPIDK</sequence>
<evidence type="ECO:0000313" key="7">
    <source>
        <dbReference type="EMBL" id="USS01257.1"/>
    </source>
</evidence>
<feature type="transmembrane region" description="Helical" evidence="6">
    <location>
        <begin position="12"/>
        <end position="32"/>
    </location>
</feature>
<evidence type="ECO:0000256" key="3">
    <source>
        <dbReference type="ARBA" id="ARBA00022692"/>
    </source>
</evidence>
<name>A0ABY5B0Q4_CLOSE</name>
<evidence type="ECO:0000256" key="5">
    <source>
        <dbReference type="ARBA" id="ARBA00023136"/>
    </source>
</evidence>
<proteinExistence type="predicted"/>
<gene>
    <name evidence="7" type="ORF">NH397_01980</name>
</gene>
<dbReference type="SUPFAM" id="SSF54523">
    <property type="entry name" value="Pili subunits"/>
    <property type="match status" value="1"/>
</dbReference>
<dbReference type="InterPro" id="IPR012902">
    <property type="entry name" value="N_methyl_site"/>
</dbReference>
<reference evidence="7" key="1">
    <citation type="submission" date="2022-06" db="EMBL/GenBank/DDBJ databases">
        <authorList>
            <person name="Holder M.E."/>
            <person name="Ajami N.J."/>
            <person name="Petrosino J.F."/>
        </authorList>
    </citation>
    <scope>NUCLEOTIDE SEQUENCE</scope>
    <source>
        <strain evidence="7">RMA 8861</strain>
    </source>
</reference>
<protein>
    <submittedName>
        <fullName evidence="7">Type II secretion system GspH family protein</fullName>
    </submittedName>
</protein>
<evidence type="ECO:0000256" key="2">
    <source>
        <dbReference type="ARBA" id="ARBA00022481"/>
    </source>
</evidence>
<evidence type="ECO:0000256" key="6">
    <source>
        <dbReference type="SAM" id="Phobius"/>
    </source>
</evidence>
<dbReference type="Proteomes" id="UP001055437">
    <property type="component" value="Chromosome"/>
</dbReference>
<dbReference type="InterPro" id="IPR045584">
    <property type="entry name" value="Pilin-like"/>
</dbReference>
<evidence type="ECO:0000256" key="4">
    <source>
        <dbReference type="ARBA" id="ARBA00022989"/>
    </source>
</evidence>
<dbReference type="Gene3D" id="3.30.700.10">
    <property type="entry name" value="Glycoprotein, Type 4 Pilin"/>
    <property type="match status" value="1"/>
</dbReference>
<dbReference type="Pfam" id="PF07963">
    <property type="entry name" value="N_methyl"/>
    <property type="match status" value="1"/>
</dbReference>
<keyword evidence="8" id="KW-1185">Reference proteome</keyword>
<dbReference type="NCBIfam" id="TIGR02532">
    <property type="entry name" value="IV_pilin_GFxxxE"/>
    <property type="match status" value="1"/>
</dbReference>